<sequence length="150" mass="16812">MDDFMNHDGFGQNIEREVLRAIVPRIATIEIPVSDLKKAIAWYTDTFGMKVLGEPDEDWEAAMLYLDGGERLGVPNLYLVENQDEQRLAFTNTYTNVVTHSVIDFFSANVEEMLVGLRSRNVMMNGVSGFFDPDGNSLAVCSAVHYGQVK</sequence>
<gene>
    <name evidence="2" type="ORF">C7Y44_01200</name>
</gene>
<evidence type="ECO:0000313" key="3">
    <source>
        <dbReference type="Proteomes" id="UP000316208"/>
    </source>
</evidence>
<evidence type="ECO:0000313" key="2">
    <source>
        <dbReference type="EMBL" id="TQR46338.1"/>
    </source>
</evidence>
<comment type="caution">
    <text evidence="2">The sequence shown here is derived from an EMBL/GenBank/DDBJ whole genome shotgun (WGS) entry which is preliminary data.</text>
</comment>
<feature type="domain" description="VOC" evidence="1">
    <location>
        <begin position="25"/>
        <end position="143"/>
    </location>
</feature>
<protein>
    <submittedName>
        <fullName evidence="2">VOC family protein</fullName>
    </submittedName>
</protein>
<evidence type="ECO:0000259" key="1">
    <source>
        <dbReference type="PROSITE" id="PS51819"/>
    </source>
</evidence>
<dbReference type="Pfam" id="PF00903">
    <property type="entry name" value="Glyoxalase"/>
    <property type="match status" value="1"/>
</dbReference>
<dbReference type="Proteomes" id="UP000316208">
    <property type="component" value="Unassembled WGS sequence"/>
</dbReference>
<dbReference type="PROSITE" id="PS51819">
    <property type="entry name" value="VOC"/>
    <property type="match status" value="1"/>
</dbReference>
<dbReference type="CDD" id="cd06587">
    <property type="entry name" value="VOC"/>
    <property type="match status" value="1"/>
</dbReference>
<reference evidence="2 3" key="1">
    <citation type="submission" date="2018-03" db="EMBL/GenBank/DDBJ databases">
        <title>Aerobic endospore-forming bacteria genome sequencing and assembly.</title>
        <authorList>
            <person name="Cavalcante D.A."/>
            <person name="Driks A."/>
            <person name="Putonti C."/>
            <person name="De-Souza M.T."/>
        </authorList>
    </citation>
    <scope>NUCLEOTIDE SEQUENCE [LARGE SCALE GENOMIC DNA]</scope>
    <source>
        <strain evidence="2 3">SDF0028</strain>
    </source>
</reference>
<proteinExistence type="predicted"/>
<dbReference type="Gene3D" id="3.10.180.10">
    <property type="entry name" value="2,3-Dihydroxybiphenyl 1,2-Dioxygenase, domain 1"/>
    <property type="match status" value="1"/>
</dbReference>
<dbReference type="SUPFAM" id="SSF54593">
    <property type="entry name" value="Glyoxalase/Bleomycin resistance protein/Dihydroxybiphenyl dioxygenase"/>
    <property type="match status" value="1"/>
</dbReference>
<dbReference type="RefSeq" id="WP_142542297.1">
    <property type="nucleotide sequence ID" value="NZ_SADY01000001.1"/>
</dbReference>
<keyword evidence="3" id="KW-1185">Reference proteome</keyword>
<dbReference type="EMBL" id="SADY01000001">
    <property type="protein sequence ID" value="TQR46338.1"/>
    <property type="molecule type" value="Genomic_DNA"/>
</dbReference>
<name>A0ABY3AUC1_PAEPP</name>
<accession>A0ABY3AUC1</accession>
<dbReference type="InterPro" id="IPR004360">
    <property type="entry name" value="Glyas_Fos-R_dOase_dom"/>
</dbReference>
<dbReference type="InterPro" id="IPR029068">
    <property type="entry name" value="Glyas_Bleomycin-R_OHBP_Dase"/>
</dbReference>
<dbReference type="InterPro" id="IPR037523">
    <property type="entry name" value="VOC_core"/>
</dbReference>
<organism evidence="2 3">
    <name type="scientific">Paenibacillus popilliae</name>
    <name type="common">Bacillus popilliae</name>
    <dbReference type="NCBI Taxonomy" id="78057"/>
    <lineage>
        <taxon>Bacteria</taxon>
        <taxon>Bacillati</taxon>
        <taxon>Bacillota</taxon>
        <taxon>Bacilli</taxon>
        <taxon>Bacillales</taxon>
        <taxon>Paenibacillaceae</taxon>
        <taxon>Paenibacillus</taxon>
    </lineage>
</organism>